<dbReference type="InterPro" id="IPR025166">
    <property type="entry name" value="Integrase_DNA_bind_dom"/>
</dbReference>
<feature type="domain" description="Core-binding (CB)" evidence="7">
    <location>
        <begin position="84"/>
        <end position="165"/>
    </location>
</feature>
<protein>
    <submittedName>
        <fullName evidence="8">Integrase</fullName>
    </submittedName>
</protein>
<accession>A0A934WJY3</accession>
<dbReference type="PROSITE" id="PS51900">
    <property type="entry name" value="CB"/>
    <property type="match status" value="1"/>
</dbReference>
<dbReference type="PROSITE" id="PS51898">
    <property type="entry name" value="TYR_RECOMBINASE"/>
    <property type="match status" value="1"/>
</dbReference>
<dbReference type="InterPro" id="IPR044068">
    <property type="entry name" value="CB"/>
</dbReference>
<dbReference type="InterPro" id="IPR010998">
    <property type="entry name" value="Integrase_recombinase_N"/>
</dbReference>
<keyword evidence="2" id="KW-0229">DNA integration</keyword>
<evidence type="ECO:0000313" key="8">
    <source>
        <dbReference type="EMBL" id="MBK5927988.1"/>
    </source>
</evidence>
<keyword evidence="9" id="KW-1185">Reference proteome</keyword>
<dbReference type="InterPro" id="IPR053876">
    <property type="entry name" value="Phage_int_M"/>
</dbReference>
<feature type="domain" description="Tyr recombinase" evidence="6">
    <location>
        <begin position="196"/>
        <end position="392"/>
    </location>
</feature>
<dbReference type="Gene3D" id="3.30.160.390">
    <property type="entry name" value="Integrase, DNA-binding domain"/>
    <property type="match status" value="1"/>
</dbReference>
<dbReference type="Gene3D" id="1.10.150.130">
    <property type="match status" value="1"/>
</dbReference>
<evidence type="ECO:0000259" key="7">
    <source>
        <dbReference type="PROSITE" id="PS51900"/>
    </source>
</evidence>
<evidence type="ECO:0000256" key="3">
    <source>
        <dbReference type="ARBA" id="ARBA00023125"/>
    </source>
</evidence>
<reference evidence="8" key="2">
    <citation type="journal article" date="2020" name="Microorganisms">
        <title>Osmotic Adaptation and Compatible Solute Biosynthesis of Phototrophic Bacteria as Revealed from Genome Analyses.</title>
        <authorList>
            <person name="Imhoff J.F."/>
            <person name="Rahn T."/>
            <person name="Kunzel S."/>
            <person name="Keller A."/>
            <person name="Neulinger S.C."/>
        </authorList>
    </citation>
    <scope>NUCLEOTIDE SEQUENCE</scope>
    <source>
        <strain evidence="8">LMG 28126</strain>
    </source>
</reference>
<evidence type="ECO:0000256" key="5">
    <source>
        <dbReference type="PROSITE-ProRule" id="PRU01248"/>
    </source>
</evidence>
<evidence type="ECO:0000256" key="1">
    <source>
        <dbReference type="ARBA" id="ARBA00008857"/>
    </source>
</evidence>
<dbReference type="PANTHER" id="PTHR30629:SF2">
    <property type="entry name" value="PROPHAGE INTEGRASE INTS-RELATED"/>
    <property type="match status" value="1"/>
</dbReference>
<keyword evidence="4" id="KW-0233">DNA recombination</keyword>
<dbReference type="CDD" id="cd00801">
    <property type="entry name" value="INT_P4_C"/>
    <property type="match status" value="1"/>
</dbReference>
<evidence type="ECO:0000256" key="2">
    <source>
        <dbReference type="ARBA" id="ARBA00022908"/>
    </source>
</evidence>
<gene>
    <name evidence="8" type="ORF">CCR87_11730</name>
</gene>
<dbReference type="InterPro" id="IPR002104">
    <property type="entry name" value="Integrase_catalytic"/>
</dbReference>
<dbReference type="Pfam" id="PF13356">
    <property type="entry name" value="Arm-DNA-bind_3"/>
    <property type="match status" value="1"/>
</dbReference>
<reference evidence="8" key="1">
    <citation type="submission" date="2017-05" db="EMBL/GenBank/DDBJ databases">
        <authorList>
            <person name="Imhoff J.F."/>
            <person name="Rahn T."/>
            <person name="Kuenzel S."/>
            <person name="Neulinger S.C."/>
        </authorList>
    </citation>
    <scope>NUCLEOTIDE SEQUENCE</scope>
    <source>
        <strain evidence="8">LMG 28126</strain>
    </source>
</reference>
<dbReference type="GO" id="GO:0003677">
    <property type="term" value="F:DNA binding"/>
    <property type="evidence" value="ECO:0007669"/>
    <property type="project" value="UniProtKB-UniRule"/>
</dbReference>
<dbReference type="InterPro" id="IPR050808">
    <property type="entry name" value="Phage_Integrase"/>
</dbReference>
<dbReference type="AlphaFoldDB" id="A0A934WJY3"/>
<evidence type="ECO:0000259" key="6">
    <source>
        <dbReference type="PROSITE" id="PS51898"/>
    </source>
</evidence>
<comment type="caution">
    <text evidence="8">The sequence shown here is derived from an EMBL/GenBank/DDBJ whole genome shotgun (WGS) entry which is preliminary data.</text>
</comment>
<dbReference type="InterPro" id="IPR011010">
    <property type="entry name" value="DNA_brk_join_enz"/>
</dbReference>
<keyword evidence="3 5" id="KW-0238">DNA-binding</keyword>
<comment type="similarity">
    <text evidence="1">Belongs to the 'phage' integrase family.</text>
</comment>
<dbReference type="InterPro" id="IPR038488">
    <property type="entry name" value="Integrase_DNA-bd_sf"/>
</dbReference>
<dbReference type="GO" id="GO:0015074">
    <property type="term" value="P:DNA integration"/>
    <property type="evidence" value="ECO:0007669"/>
    <property type="project" value="UniProtKB-KW"/>
</dbReference>
<evidence type="ECO:0000313" key="9">
    <source>
        <dbReference type="Proteomes" id="UP000706333"/>
    </source>
</evidence>
<dbReference type="EMBL" id="NHSD01000284">
    <property type="protein sequence ID" value="MBK5927988.1"/>
    <property type="molecule type" value="Genomic_DNA"/>
</dbReference>
<dbReference type="Gene3D" id="1.10.443.10">
    <property type="entry name" value="Intergrase catalytic core"/>
    <property type="match status" value="1"/>
</dbReference>
<organism evidence="8 9">
    <name type="scientific">Rhodobaculum claviforme</name>
    <dbReference type="NCBI Taxonomy" id="1549854"/>
    <lineage>
        <taxon>Bacteria</taxon>
        <taxon>Pseudomonadati</taxon>
        <taxon>Pseudomonadota</taxon>
        <taxon>Alphaproteobacteria</taxon>
        <taxon>Rhodobacterales</taxon>
        <taxon>Paracoccaceae</taxon>
        <taxon>Rhodobaculum</taxon>
    </lineage>
</organism>
<dbReference type="SUPFAM" id="SSF56349">
    <property type="entry name" value="DNA breaking-rejoining enzymes"/>
    <property type="match status" value="1"/>
</dbReference>
<dbReference type="GO" id="GO:0006310">
    <property type="term" value="P:DNA recombination"/>
    <property type="evidence" value="ECO:0007669"/>
    <property type="project" value="UniProtKB-KW"/>
</dbReference>
<dbReference type="Pfam" id="PF22022">
    <property type="entry name" value="Phage_int_M"/>
    <property type="match status" value="1"/>
</dbReference>
<name>A0A934WJY3_9RHOB</name>
<dbReference type="Proteomes" id="UP000706333">
    <property type="component" value="Unassembled WGS sequence"/>
</dbReference>
<dbReference type="InterPro" id="IPR013762">
    <property type="entry name" value="Integrase-like_cat_sf"/>
</dbReference>
<dbReference type="PANTHER" id="PTHR30629">
    <property type="entry name" value="PROPHAGE INTEGRASE"/>
    <property type="match status" value="1"/>
</dbReference>
<dbReference type="RefSeq" id="WP_201157738.1">
    <property type="nucleotide sequence ID" value="NZ_NHSD01000284.1"/>
</dbReference>
<sequence>MVKSLGPGKYHDGGGTGLLLRVDPSGGRFWIQRLTIHGKRREIGLGGFPTVTLSEAREAAAENKRAAYRGGDPLAAKRQTREALTFSTAVDRYLAAKLAEFRSDKHRKQWRATLDTYANPVLGDMQVAAIAVSDVQRVLAPIWASKTETASRLRGRIESVLAWATVQGHRTGDNPARWAGNLKELLPKPSKVAKSGNHPALALADVARWWVDLAKREGIAARALQLVALTGARSGEVRGMVWDELDLDRALWTVPAVRMQKGNREYRVPLTAEAMALLNGLQRVEGSPYVFAAPRGGALSDMSLSAVMRRMHADKAACDIAGGTSEGKAGWRDPRSGRPAVPHGLRSTFRQWAAECGHDRDMSEMQLAHVVAGAVERSYQRADMLERRRAMMAQWAAFLRGEETGADVVPLRSGAGGA</sequence>
<evidence type="ECO:0000256" key="4">
    <source>
        <dbReference type="ARBA" id="ARBA00023172"/>
    </source>
</evidence>
<dbReference type="Pfam" id="PF00589">
    <property type="entry name" value="Phage_integrase"/>
    <property type="match status" value="1"/>
</dbReference>
<proteinExistence type="inferred from homology"/>